<dbReference type="InterPro" id="IPR027706">
    <property type="entry name" value="PGP_Pase"/>
</dbReference>
<feature type="transmembrane region" description="Helical" evidence="1">
    <location>
        <begin position="337"/>
        <end position="359"/>
    </location>
</feature>
<keyword evidence="1" id="KW-0812">Transmembrane</keyword>
<keyword evidence="1" id="KW-1133">Transmembrane helix</keyword>
<evidence type="ECO:0000313" key="3">
    <source>
        <dbReference type="Proteomes" id="UP000602905"/>
    </source>
</evidence>
<proteinExistence type="predicted"/>
<feature type="non-terminal residue" evidence="2">
    <location>
        <position position="383"/>
    </location>
</feature>
<dbReference type="Proteomes" id="UP000602905">
    <property type="component" value="Unassembled WGS sequence"/>
</dbReference>
<dbReference type="OrthoDB" id="198652at2759"/>
<accession>A0A8H7HLR3</accession>
<protein>
    <submittedName>
        <fullName evidence="2">Mitochondrial PGP phosphatase</fullName>
    </submittedName>
</protein>
<evidence type="ECO:0000256" key="1">
    <source>
        <dbReference type="SAM" id="Phobius"/>
    </source>
</evidence>
<dbReference type="EMBL" id="JACYCD010000465">
    <property type="protein sequence ID" value="KAF8693880.1"/>
    <property type="molecule type" value="Genomic_DNA"/>
</dbReference>
<organism evidence="2 3">
    <name type="scientific">Rhizoctonia solani</name>
    <dbReference type="NCBI Taxonomy" id="456999"/>
    <lineage>
        <taxon>Eukaryota</taxon>
        <taxon>Fungi</taxon>
        <taxon>Dikarya</taxon>
        <taxon>Basidiomycota</taxon>
        <taxon>Agaricomycotina</taxon>
        <taxon>Agaricomycetes</taxon>
        <taxon>Cantharellales</taxon>
        <taxon>Ceratobasidiaceae</taxon>
        <taxon>Rhizoctonia</taxon>
    </lineage>
</organism>
<dbReference type="GO" id="GO:0008962">
    <property type="term" value="F:phosphatidylglycerophosphatase activity"/>
    <property type="evidence" value="ECO:0007669"/>
    <property type="project" value="InterPro"/>
</dbReference>
<dbReference type="AlphaFoldDB" id="A0A8H7HLR3"/>
<gene>
    <name evidence="2" type="ORF">RHS03_08266</name>
</gene>
<name>A0A8H7HLR3_9AGAM</name>
<evidence type="ECO:0000313" key="2">
    <source>
        <dbReference type="EMBL" id="KAF8693880.1"/>
    </source>
</evidence>
<reference evidence="2" key="1">
    <citation type="submission" date="2020-09" db="EMBL/GenBank/DDBJ databases">
        <title>Comparative genome analyses of four rice-infecting Rhizoctonia solani isolates reveal extensive enrichment of homogalacturonan modification genes.</title>
        <authorList>
            <person name="Lee D.-Y."/>
            <person name="Jeon J."/>
            <person name="Kim K.-T."/>
            <person name="Cheong K."/>
            <person name="Song H."/>
            <person name="Choi G."/>
            <person name="Ko J."/>
            <person name="Opiyo S.O."/>
            <person name="Zuo S."/>
            <person name="Madhav S."/>
            <person name="Lee Y.-H."/>
            <person name="Wang G.-L."/>
        </authorList>
    </citation>
    <scope>NUCLEOTIDE SEQUENCE</scope>
    <source>
        <strain evidence="2">AG1-IA WGL</strain>
    </source>
</reference>
<sequence length="383" mass="43182">MSNLHGSIFALRALLKPGLLLPGIKVETISRLNFSALKQAGYTGVVFDRDNCLTVPHHDTLVPELADAWDRCKASFGRENMLIVSNSAGTSDDPLGIQADSIAHNLGVPVLRHRRKKPACGEEIIQYFRLKQATSISKGPDTVPSPTEGKIIHAPNLNTPLDLDNQANPTLPELETQVAVQPTTTEGPRLLIIGDRLLTDILLSNALSSSNHHLPIWTTRLWKTPDLPILRFAEKSVLRMLLWHRNQTFRNGVVEQRAKGETWLGKEGWLWRIRRWVLVAIRRGEYVPPESIPQPTNQLARFILPLPAIIPWRPTSHLGWTWYYSKVLAKHAGRGSWIILGWVWAGMSSVIVRSWSLSLRKIREARARRMEKTPMIQPTEAKS</sequence>
<keyword evidence="1" id="KW-0472">Membrane</keyword>
<dbReference type="Pfam" id="PF09419">
    <property type="entry name" value="PGP_phosphatase"/>
    <property type="match status" value="1"/>
</dbReference>
<comment type="caution">
    <text evidence="2">The sequence shown here is derived from an EMBL/GenBank/DDBJ whole genome shotgun (WGS) entry which is preliminary data.</text>
</comment>